<feature type="repeat" description="WD" evidence="6">
    <location>
        <begin position="1607"/>
        <end position="1648"/>
    </location>
</feature>
<dbReference type="FunFam" id="1.20.920.10:FF:000066">
    <property type="entry name" value="Transcription initiation factor TFIID subunit 1"/>
    <property type="match status" value="1"/>
</dbReference>
<dbReference type="Gene3D" id="1.20.920.10">
    <property type="entry name" value="Bromodomain-like"/>
    <property type="match status" value="2"/>
</dbReference>
<proteinExistence type="predicted"/>
<feature type="compositionally biased region" description="Polar residues" evidence="8">
    <location>
        <begin position="3231"/>
        <end position="3254"/>
    </location>
</feature>
<dbReference type="SMART" id="SM00320">
    <property type="entry name" value="WD40"/>
    <property type="match status" value="8"/>
</dbReference>
<dbReference type="InterPro" id="IPR006594">
    <property type="entry name" value="LisH"/>
</dbReference>
<dbReference type="InterPro" id="IPR015816">
    <property type="entry name" value="Vitellinogen_b-sht_N"/>
</dbReference>
<evidence type="ECO:0000313" key="13">
    <source>
        <dbReference type="Proteomes" id="UP000183832"/>
    </source>
</evidence>
<evidence type="ECO:0000256" key="7">
    <source>
        <dbReference type="PROSITE-ProRule" id="PRU00557"/>
    </source>
</evidence>
<dbReference type="InterPro" id="IPR018359">
    <property type="entry name" value="Bromodomain_CS"/>
</dbReference>
<evidence type="ECO:0000256" key="4">
    <source>
        <dbReference type="ARBA" id="ARBA00023117"/>
    </source>
</evidence>
<organism evidence="12 13">
    <name type="scientific">Clunio marinus</name>
    <dbReference type="NCBI Taxonomy" id="568069"/>
    <lineage>
        <taxon>Eukaryota</taxon>
        <taxon>Metazoa</taxon>
        <taxon>Ecdysozoa</taxon>
        <taxon>Arthropoda</taxon>
        <taxon>Hexapoda</taxon>
        <taxon>Insecta</taxon>
        <taxon>Pterygota</taxon>
        <taxon>Neoptera</taxon>
        <taxon>Endopterygota</taxon>
        <taxon>Diptera</taxon>
        <taxon>Nematocera</taxon>
        <taxon>Chironomoidea</taxon>
        <taxon>Chironomidae</taxon>
        <taxon>Clunio</taxon>
    </lineage>
</organism>
<feature type="repeat" description="WD" evidence="6">
    <location>
        <begin position="1861"/>
        <end position="1895"/>
    </location>
</feature>
<feature type="repeat" description="WD" evidence="6">
    <location>
        <begin position="1896"/>
        <end position="1938"/>
    </location>
</feature>
<feature type="domain" description="Bromo" evidence="10">
    <location>
        <begin position="2773"/>
        <end position="2843"/>
    </location>
</feature>
<reference evidence="12 13" key="1">
    <citation type="submission" date="2015-04" db="EMBL/GenBank/DDBJ databases">
        <authorList>
            <person name="Syromyatnikov M.Y."/>
            <person name="Popov V.N."/>
        </authorList>
    </citation>
    <scope>NUCLEOTIDE SEQUENCE [LARGE SCALE GENOMIC DNA]</scope>
</reference>
<sequence>MRVKLVILSLIFMKCGPSCGYEIFELNINHKYEIEANVTIIPDVHKSEDEPTHWTIRGVLNVQRVDAVTLAMQFNPDTNVNANEIKPLTEPFKIKSLSEEESSAYLMQHPQKVLEFYKKDQLWSTNIKRGLSSLFQIEGNSQKGAFVSNEFGLYGLCQTEYYVVNNSDTLMISKIYDMDRCRPYPGGIFEVRSNIPLNLCEEKQPLAAMTSRLGEYKLIRLENSKYLLKSIKAETKSNVQATESYYPQFIFTRIVVELSSHESITEDNKIMFNETEKTILSDFTYVPPTNEATGGRAPKSSDEIVENAVNLLTLLAERLEDVQLNFDEPYNDYISEIVKLIETMDYDTLKKLYDRIDIGTSYIQETSRNIFLEVLPRAGTASSVLLTKYLVIGQHVRTTTAVQLLISLPFFISELSENLVKECEEFLHVGNDRPDVKHSAVLSYATIIYKAFVAGAINADQFEKYVKIYFDLFLNSFDYEQQMLYLEAMGNLQLGNVANYLQPIIQADYSQTTDIRFLAIFATMPTAYTRPDEIFETYWPIFYNKSSPLQLRVAAFTMLMVSSPTAGRLLGLYNVIKNENCPHMINFYRTTVLSISETTYSCLSHLKRLIVYMRRHLPSQPLKKYWITGNYIFDYKDRKFQLGSMLQALLIGDRKKDLPLIIFVKFDTEALGRFTGQVGIYVKARGLSDAVLDRFINFNSDALKFEELSKILTLMRLQPIQSTPLHLEFIVQFEGKSVLSFYLNQTTFYNLTEGDLINRINILLRADSHINMQIVRRPFMIKHKFSTLIGTPADIFIESTLIASMRGSTLQNLAKEKIVRNNQIDFRCSSYAVAKIRSYNPLENIEYSTIREQGFVIHVPLNNEIILNLAEKSLTFSLYRKDSLTSGFALKSRTINFAGTRHVTKETNGVPNHELNLEDIGVNIKIGHNVESSKENILFLFETDVLDNAKVFTRAPYSIMQNILTLVSIIQLTSVHISRDKHLTILLTNEPNSKLEVNIRWTTEDFSQNSKAPEKNVIKVDCTLLHLLDFNDPHPQQLHKWEFTSKYSTFKDSKISKALMSLNRKSRNSEKWKLCVSGSLEESEHLKKPFMLTSNIVFGIQEGSSKKCPIDKSKIEIALSIGSSANAKEKYEDLLLPDEDKCTKEIVKFSPILLSANCKKNHFNNILAITDYNLNMTFERMPEQFYDISSRFDHILSAVLPGRIDKLNVSEKFELSLKLPTIESEETNITINNITAMFPLSYENSYGNMEQISVDYGMTSICSLYKNNLNTFASKFIELNEKLQKDYSNNKELLVVGECSDSPRLAVFVELNDDSKNFSKVKIYTGGHYITMKAEGQPLITFGNQSYDLKESAFEYPPFQSDFKVHFKDDLIVEIENFLIDAKIQYNMQNLLSISLPTVMKGKLCGLCNIYKNEISTLIIEYSSKMEQITDRSENTLVKSELYFLIAKFLLNSPFKDVAQAFIQKLQELQELPERLDWTGQTHRQGFDELASKFRHIGPQHLLEICSRLPTLLEQESSLLPTVTGLISLTGAGRQSLLRTKESISRPHNALGYCTRIHGAPLFDVLNRSNNHSIVNVLHGRQSAGPLVRRQAIPTNFYSKTSLLRQTLGHLSAVYCVLFDRTGKYIVTGADDLLVKLWSAIDGRLLTTFRGASAEITDIAINLENTMLAAGSIDRVLRVWDLQTASVIAVLCAHNGMITSVNFCPNPKNDLKYLVTTSTDGSVAFWQYSQPRGQKPIFQPKPTQYHEKLRPGQAQMICASFSPGGIFLAAGSADHHVRVYIMSEEGGPKRILEVESHTDTVDSIQWAHSGLRFVSGSKDGTALLWRFETQQWKLEKLNMNDRLPTCPPSEGVVDPKKGLKVTMVSWDRSDDWVVTAVNDHTIKVWNTKTAKLHNVLRGHTDELYVLESHPKDPHVLLSAGHDGQLFLWDIFKGEKLASFVNTIEGQGHGGIFDAKWSPDGTIIAATDSHGHILMFGFGTGHSRLKSMPKELFFHTDYRPLIRDANYYVLDEQTQLVPHLMPPPFLVDVDGNPYPPIVQKLVPGRENCPSEQLIPDSVVGEGFEAEGGGGGGARSEIDLLIEALANRQNNQQNGDVNDNRNQRRESIGSHNNNNNNINNNNNNGRLAPVVQHSPSSSGRAAAGNGIIRDQNIKYTRRMYVKPVKHANLHMMKQVVYNAGIQEQDAYRREMKKRPLMINTSNPSSSSMNGPPKKAGRGGRRQRMAGERNQNEPGTSASASVVAIAASGSYNTTNYNNRTTTSRISATGRPRRHHIDDEEEVISSSSETSNSSDSTAVEEDLELSGSSSSDSDSSEYSDWIDVEDQQKLQPPKRSKRKPVERRTFSPADSDSNTTGRKPGPNRKKKVPLLPNGEIPDEYKPPEWLSEVIPKKAPYYPQMGDEVVYFRQGHERYFECVTNKKLYQLSGKYEPWHQLELREHEFCKVIGIKYEIRPPRLCCLKLALMTDNGNMTNKHFTIKYHDIPDVLDFIVLKQTFDTAISRNWGPGDRFRCMIDDKWWSGEIECHQALQNEFPDSLFMCFKIRWDNSEYEFMSPWDMEPIDEDRAPTNPGGSMPVLPEEIQATLYRPKKEEWPRGDREGSCRRIVAGLEQVMGLAIAEAFLTPVDLNAYPTYAFVVEYPIDLATIKSRFENHFYRRITSAQFDVRYLATNAEKFNEKHSNIVKYARIITDLCLKILRDYNDVDVPAVYHQFLDTYVSSASEDENQPGPSTSRASGAAASAGSSNALNGGSRRSRRLVPSSGDWRMQCRELLQMIWNHNDSEPFRQPVDCVQFPDYLQIIDAPMDLQTVKEELLSGNYETPIDFAKDMRLIFQNSRSYNTNQRSRIYAMTLRISELFEEQVKPLISHFKSSKKREDNRKSPAKKNKKNGRPSRSNGTGGGPSTSQQNHHTDNSDDDDDDDDDGEKHGKTNGRTRRVQAQSNGVSSSSNPKPKSSKRSRRRLESSPDEASETTETSSDDSSDNSDESSGIPLADLGKANKISKSMKRMESKLKRSTVSSSSPKKNSRSTKRQKIQSEDVENESEESQSGQSSNHEPQTSTSRRSSNRNAKKRQIQSSSDDERNANRNSQNGDEGKRIRRRPKRYESDQSFHVENSHRKTADSDSDKPRATRESCKKKFVEWALTSEDDNDDDDEDFDQKPQTSSQSKKRAARRRSGRKKVIRSDSDQTDDKKMKPAPSRKSARSQYRMSNSQSHSQDDDDDDDGSEESHDGHRQNLPSTSSNIRSSNRFGNSTATTTRYGGRSSQGSLTQASSSRTTRSSQNQSLSARNNDHNYGEPGPSSSGGNVAAPPRQTRSTILSRHQRNADELDRSGLEESPLNQTVQNTRLLRLRRANLRAAPTPTSNFEALNGIRRTMRARVTLNYNEDAEVDENEIGESRANFQSSQQNHNNLRGRTTRQQHQVTEEEEHSDDSDSYSEDDKTPLKLVAASSSKKTHEHNTRNGNAVNQVKRVLYSDDEQAGPSSSRSTALRRPRRGQHNEDSDDEKLGRGTRSRKRRILSQSSEHEQSSNEEDDEPSISSRGRFYVEELKVISTVDRMTFN</sequence>
<feature type="repeat" description="WD" evidence="6">
    <location>
        <begin position="1649"/>
        <end position="1690"/>
    </location>
</feature>
<dbReference type="InterPro" id="IPR019775">
    <property type="entry name" value="WD40_repeat_CS"/>
</dbReference>
<dbReference type="PROSITE" id="PS50896">
    <property type="entry name" value="LISH"/>
    <property type="match status" value="1"/>
</dbReference>
<feature type="compositionally biased region" description="Low complexity" evidence="8">
    <location>
        <begin position="3042"/>
        <end position="3059"/>
    </location>
</feature>
<feature type="compositionally biased region" description="Acidic residues" evidence="8">
    <location>
        <begin position="2961"/>
        <end position="2981"/>
    </location>
</feature>
<dbReference type="PROSITE" id="PS51211">
    <property type="entry name" value="VITELLOGENIN"/>
    <property type="match status" value="1"/>
</dbReference>
<evidence type="ECO:0000256" key="1">
    <source>
        <dbReference type="ARBA" id="ARBA00022574"/>
    </source>
</evidence>
<dbReference type="InterPro" id="IPR036427">
    <property type="entry name" value="Bromodomain-like_sf"/>
</dbReference>
<dbReference type="InterPro" id="IPR001747">
    <property type="entry name" value="Vitellogenin_N"/>
</dbReference>
<dbReference type="PANTHER" id="PTHR16266:SF17">
    <property type="entry name" value="BRWD3"/>
    <property type="match status" value="1"/>
</dbReference>
<evidence type="ECO:0000259" key="11">
    <source>
        <dbReference type="PROSITE" id="PS51211"/>
    </source>
</evidence>
<dbReference type="Gene3D" id="2.130.10.10">
    <property type="entry name" value="YVTN repeat-like/Quinoprotein amine dehydrogenase"/>
    <property type="match status" value="3"/>
</dbReference>
<name>A0A1J1ID62_9DIPT</name>
<keyword evidence="4 5" id="KW-0103">Bromodomain</keyword>
<dbReference type="SUPFAM" id="SSF47370">
    <property type="entry name" value="Bromodomain"/>
    <property type="match status" value="2"/>
</dbReference>
<keyword evidence="1 6" id="KW-0853">WD repeat</keyword>
<dbReference type="InterPro" id="IPR001680">
    <property type="entry name" value="WD40_rpt"/>
</dbReference>
<evidence type="ECO:0000256" key="8">
    <source>
        <dbReference type="SAM" id="MobiDB-lite"/>
    </source>
</evidence>
<feature type="compositionally biased region" description="Low complexity" evidence="8">
    <location>
        <begin position="2197"/>
        <end position="2211"/>
    </location>
</feature>
<dbReference type="InterPro" id="IPR057452">
    <property type="entry name" value="BRWD/PHIP_N"/>
</dbReference>
<dbReference type="InterPro" id="IPR001846">
    <property type="entry name" value="VWF_type-D"/>
</dbReference>
<feature type="repeat" description="WD" evidence="6">
    <location>
        <begin position="1691"/>
        <end position="1727"/>
    </location>
</feature>
<feature type="compositionally biased region" description="Basic residues" evidence="8">
    <location>
        <begin position="3060"/>
        <end position="3069"/>
    </location>
</feature>
<feature type="compositionally biased region" description="Basic residues" evidence="8">
    <location>
        <begin position="3020"/>
        <end position="3029"/>
    </location>
</feature>
<feature type="domain" description="Vitellogenin" evidence="11">
    <location>
        <begin position="26"/>
        <end position="662"/>
    </location>
</feature>
<dbReference type="FunFam" id="2.130.10.10:FF:000674">
    <property type="entry name" value="WD-repeat protein, putative"/>
    <property type="match status" value="1"/>
</dbReference>
<keyword evidence="3" id="KW-0677">Repeat</keyword>
<feature type="compositionally biased region" description="Polar residues" evidence="8">
    <location>
        <begin position="2344"/>
        <end position="2353"/>
    </location>
</feature>
<dbReference type="PROSITE" id="PS50082">
    <property type="entry name" value="WD_REPEATS_2"/>
    <property type="match status" value="6"/>
</dbReference>
<dbReference type="Pfam" id="PF00400">
    <property type="entry name" value="WD40"/>
    <property type="match status" value="7"/>
</dbReference>
<gene>
    <name evidence="12" type="ORF">CLUMA_CG011062</name>
</gene>
<evidence type="ECO:0000313" key="12">
    <source>
        <dbReference type="EMBL" id="CRK97682.1"/>
    </source>
</evidence>
<dbReference type="Pfam" id="PF25437">
    <property type="entry name" value="BRWD1_N"/>
    <property type="match status" value="1"/>
</dbReference>
<dbReference type="Gene3D" id="1.25.10.20">
    <property type="entry name" value="Vitellinogen, superhelical"/>
    <property type="match status" value="1"/>
</dbReference>
<dbReference type="InterPro" id="IPR015255">
    <property type="entry name" value="Vitellinogen_open_b-sht"/>
</dbReference>
<feature type="compositionally biased region" description="Basic residues" evidence="8">
    <location>
        <begin position="3162"/>
        <end position="3176"/>
    </location>
</feature>
<feature type="signal peptide" evidence="9">
    <location>
        <begin position="1"/>
        <end position="20"/>
    </location>
</feature>
<feature type="repeat" description="WD" evidence="6">
    <location>
        <begin position="1794"/>
        <end position="1829"/>
    </location>
</feature>
<feature type="compositionally biased region" description="Basic and acidic residues" evidence="8">
    <location>
        <begin position="3177"/>
        <end position="3189"/>
    </location>
</feature>
<dbReference type="CDD" id="cd00200">
    <property type="entry name" value="WD40"/>
    <property type="match status" value="1"/>
</dbReference>
<dbReference type="CDD" id="cd05529">
    <property type="entry name" value="Bromo_WDR9_I_like"/>
    <property type="match status" value="1"/>
</dbReference>
<dbReference type="SUPFAM" id="SSF56968">
    <property type="entry name" value="Lipovitellin-phosvitin complex, beta-sheet shell regions"/>
    <property type="match status" value="2"/>
</dbReference>
<feature type="compositionally biased region" description="Low complexity" evidence="8">
    <location>
        <begin position="3260"/>
        <end position="3282"/>
    </location>
</feature>
<feature type="compositionally biased region" description="Acidic residues" evidence="8">
    <location>
        <begin position="2310"/>
        <end position="2321"/>
    </location>
</feature>
<feature type="compositionally biased region" description="Acidic residues" evidence="8">
    <location>
        <begin position="3141"/>
        <end position="3152"/>
    </location>
</feature>
<evidence type="ECO:0000259" key="10">
    <source>
        <dbReference type="PROSITE" id="PS50014"/>
    </source>
</evidence>
<dbReference type="Pfam" id="PF00094">
    <property type="entry name" value="VWD"/>
    <property type="match status" value="1"/>
</dbReference>
<feature type="compositionally biased region" description="Low complexity" evidence="8">
    <location>
        <begin position="2729"/>
        <end position="2748"/>
    </location>
</feature>
<feature type="compositionally biased region" description="Basic and acidic residues" evidence="8">
    <location>
        <begin position="2096"/>
        <end position="2106"/>
    </location>
</feature>
<dbReference type="InterPro" id="IPR057451">
    <property type="entry name" value="BRWD/PHIP_AD"/>
</dbReference>
<feature type="region of interest" description="Disordered" evidence="8">
    <location>
        <begin position="2717"/>
        <end position="2755"/>
    </location>
</feature>
<dbReference type="InterPro" id="IPR015943">
    <property type="entry name" value="WD40/YVTN_repeat-like_dom_sf"/>
</dbReference>
<dbReference type="SMART" id="SM01169">
    <property type="entry name" value="DUF1943"/>
    <property type="match status" value="1"/>
</dbReference>
<dbReference type="InterPro" id="IPR001487">
    <property type="entry name" value="Bromodomain"/>
</dbReference>
<feature type="compositionally biased region" description="Basic residues" evidence="8">
    <location>
        <begin position="2212"/>
        <end position="2221"/>
    </location>
</feature>
<feature type="chain" id="PRO_5011977999" evidence="9">
    <location>
        <begin position="21"/>
        <end position="3556"/>
    </location>
</feature>
<keyword evidence="13" id="KW-1185">Reference proteome</keyword>
<dbReference type="PROSITE" id="PS50294">
    <property type="entry name" value="WD_REPEATS_REGION"/>
    <property type="match status" value="4"/>
</dbReference>
<feature type="region of interest" description="Disordered" evidence="8">
    <location>
        <begin position="2864"/>
        <end position="3336"/>
    </location>
</feature>
<dbReference type="Pfam" id="PF01347">
    <property type="entry name" value="Vitellogenin_N"/>
    <property type="match status" value="1"/>
</dbReference>
<dbReference type="GO" id="GO:0005634">
    <property type="term" value="C:nucleus"/>
    <property type="evidence" value="ECO:0007669"/>
    <property type="project" value="TreeGrafter"/>
</dbReference>
<feature type="region of interest" description="Disordered" evidence="8">
    <location>
        <begin position="2087"/>
        <end position="2143"/>
    </location>
</feature>
<dbReference type="GO" id="GO:0005319">
    <property type="term" value="F:lipid transporter activity"/>
    <property type="evidence" value="ECO:0007669"/>
    <property type="project" value="InterPro"/>
</dbReference>
<feature type="compositionally biased region" description="Low complexity" evidence="8">
    <location>
        <begin position="2280"/>
        <end position="2292"/>
    </location>
</feature>
<feature type="compositionally biased region" description="Basic and acidic residues" evidence="8">
    <location>
        <begin position="3319"/>
        <end position="3329"/>
    </location>
</feature>
<dbReference type="PROSITE" id="PS00678">
    <property type="entry name" value="WD_REPEATS_1"/>
    <property type="match status" value="3"/>
</dbReference>
<evidence type="ECO:0000256" key="3">
    <source>
        <dbReference type="ARBA" id="ARBA00022737"/>
    </source>
</evidence>
<keyword evidence="2 9" id="KW-0732">Signal</keyword>
<dbReference type="Pfam" id="PF25313">
    <property type="entry name" value="BRWD_AD"/>
    <property type="match status" value="1"/>
</dbReference>
<feature type="region of interest" description="Disordered" evidence="8">
    <location>
        <begin position="2195"/>
        <end position="2236"/>
    </location>
</feature>
<dbReference type="STRING" id="568069.A0A1J1ID62"/>
<dbReference type="InterPro" id="IPR011030">
    <property type="entry name" value="Lipovitellin_superhlx_dom"/>
</dbReference>
<dbReference type="Proteomes" id="UP000183832">
    <property type="component" value="Unassembled WGS sequence"/>
</dbReference>
<dbReference type="Gene3D" id="2.30.230.10">
    <property type="entry name" value="Lipovitellin, beta-sheet shell regions, chain A"/>
    <property type="match status" value="1"/>
</dbReference>
<dbReference type="SUPFAM" id="SSF50978">
    <property type="entry name" value="WD40 repeat-like"/>
    <property type="match status" value="1"/>
</dbReference>
<feature type="compositionally biased region" description="Basic residues" evidence="8">
    <location>
        <begin position="2328"/>
        <end position="2337"/>
    </location>
</feature>
<dbReference type="SUPFAM" id="SSF48431">
    <property type="entry name" value="Lipovitellin-phosvitin complex, superhelical domain"/>
    <property type="match status" value="1"/>
</dbReference>
<dbReference type="GO" id="GO:0007010">
    <property type="term" value="P:cytoskeleton organization"/>
    <property type="evidence" value="ECO:0007669"/>
    <property type="project" value="TreeGrafter"/>
</dbReference>
<feature type="compositionally biased region" description="Basic and acidic residues" evidence="8">
    <location>
        <begin position="3492"/>
        <end position="3503"/>
    </location>
</feature>
<dbReference type="SMART" id="SM00638">
    <property type="entry name" value="LPD_N"/>
    <property type="match status" value="1"/>
</dbReference>
<evidence type="ECO:0000256" key="2">
    <source>
        <dbReference type="ARBA" id="ARBA00022729"/>
    </source>
</evidence>
<dbReference type="GO" id="GO:0008360">
    <property type="term" value="P:regulation of cell shape"/>
    <property type="evidence" value="ECO:0007669"/>
    <property type="project" value="TreeGrafter"/>
</dbReference>
<feature type="compositionally biased region" description="Acidic residues" evidence="8">
    <location>
        <begin position="2910"/>
        <end position="2919"/>
    </location>
</feature>
<feature type="compositionally biased region" description="Low complexity" evidence="8">
    <location>
        <begin position="2249"/>
        <end position="2261"/>
    </location>
</feature>
<feature type="compositionally biased region" description="Basic and acidic residues" evidence="8">
    <location>
        <begin position="3099"/>
        <end position="3135"/>
    </location>
</feature>
<dbReference type="PRINTS" id="PR00503">
    <property type="entry name" value="BROMODOMAIN"/>
</dbReference>
<feature type="domain" description="Bromo" evidence="10">
    <location>
        <begin position="2610"/>
        <end position="2680"/>
    </location>
</feature>
<dbReference type="PANTHER" id="PTHR16266">
    <property type="entry name" value="WD REPEAT DOMAIN 9"/>
    <property type="match status" value="1"/>
</dbReference>
<feature type="compositionally biased region" description="Basic residues" evidence="8">
    <location>
        <begin position="2877"/>
        <end position="2887"/>
    </location>
</feature>
<feature type="compositionally biased region" description="Basic residues" evidence="8">
    <location>
        <begin position="3504"/>
        <end position="3513"/>
    </location>
</feature>
<dbReference type="InterPro" id="IPR015819">
    <property type="entry name" value="Lipid_transp_b-sht_shell"/>
</dbReference>
<dbReference type="PROSITE" id="PS50014">
    <property type="entry name" value="BROMODOMAIN_2"/>
    <property type="match status" value="2"/>
</dbReference>
<dbReference type="GO" id="GO:0006357">
    <property type="term" value="P:regulation of transcription by RNA polymerase II"/>
    <property type="evidence" value="ECO:0007669"/>
    <property type="project" value="TreeGrafter"/>
</dbReference>
<feature type="region of interest" description="Disordered" evidence="8">
    <location>
        <begin position="3397"/>
        <end position="3539"/>
    </location>
</feature>
<dbReference type="EMBL" id="CVRI01000047">
    <property type="protein sequence ID" value="CRK97682.1"/>
    <property type="molecule type" value="Genomic_DNA"/>
</dbReference>
<evidence type="ECO:0000256" key="6">
    <source>
        <dbReference type="PROSITE-ProRule" id="PRU00221"/>
    </source>
</evidence>
<dbReference type="Pfam" id="PF00439">
    <property type="entry name" value="Bromodomain"/>
    <property type="match status" value="2"/>
</dbReference>
<dbReference type="FunFam" id="2.130.10.10:FF:000997">
    <property type="entry name" value="AGAP002030-PA-like protein"/>
    <property type="match status" value="1"/>
</dbReference>
<dbReference type="PROSITE" id="PS00633">
    <property type="entry name" value="BROMODOMAIN_1"/>
    <property type="match status" value="1"/>
</dbReference>
<feature type="compositionally biased region" description="Polar residues" evidence="8">
    <location>
        <begin position="3397"/>
        <end position="3417"/>
    </location>
</feature>
<dbReference type="FunFam" id="1.20.920.10:FF:000044">
    <property type="entry name" value="Bromodomain and WD repeat domain-containing 1"/>
    <property type="match status" value="1"/>
</dbReference>
<accession>A0A1J1ID62</accession>
<feature type="region of interest" description="Disordered" evidence="8">
    <location>
        <begin position="2249"/>
        <end position="2372"/>
    </location>
</feature>
<feature type="compositionally biased region" description="Low complexity" evidence="8">
    <location>
        <begin position="2110"/>
        <end position="2122"/>
    </location>
</feature>
<dbReference type="InterPro" id="IPR036322">
    <property type="entry name" value="WD40_repeat_dom_sf"/>
</dbReference>
<dbReference type="InterPro" id="IPR052060">
    <property type="entry name" value="Bromo_WD_repeat"/>
</dbReference>
<dbReference type="SMART" id="SM00297">
    <property type="entry name" value="BROMO"/>
    <property type="match status" value="2"/>
</dbReference>
<feature type="compositionally biased region" description="Acidic residues" evidence="8">
    <location>
        <begin position="3420"/>
        <end position="3432"/>
    </location>
</feature>
<protein>
    <submittedName>
        <fullName evidence="12">CLUMA_CG011062, isoform A</fullName>
    </submittedName>
</protein>
<comment type="caution">
    <text evidence="7">Lacks conserved residue(s) required for the propagation of feature annotation.</text>
</comment>
<dbReference type="OrthoDB" id="10265743at2759"/>
<evidence type="ECO:0000256" key="9">
    <source>
        <dbReference type="SAM" id="SignalP"/>
    </source>
</evidence>
<evidence type="ECO:0000256" key="5">
    <source>
        <dbReference type="PROSITE-ProRule" id="PRU00035"/>
    </source>
</evidence>